<evidence type="ECO:0000256" key="2">
    <source>
        <dbReference type="ARBA" id="ARBA00023150"/>
    </source>
</evidence>
<dbReference type="NCBIfam" id="TIGR00129">
    <property type="entry name" value="fdhD_narQ"/>
    <property type="match status" value="1"/>
</dbReference>
<organism evidence="5 6">
    <name type="scientific">Nonomuraea endophytica</name>
    <dbReference type="NCBI Taxonomy" id="714136"/>
    <lineage>
        <taxon>Bacteria</taxon>
        <taxon>Bacillati</taxon>
        <taxon>Actinomycetota</taxon>
        <taxon>Actinomycetes</taxon>
        <taxon>Streptosporangiales</taxon>
        <taxon>Streptosporangiaceae</taxon>
        <taxon>Nonomuraea</taxon>
    </lineage>
</organism>
<proteinExistence type="inferred from homology"/>
<dbReference type="Pfam" id="PF02634">
    <property type="entry name" value="FdhD-NarQ"/>
    <property type="match status" value="1"/>
</dbReference>
<dbReference type="NCBIfam" id="NF001943">
    <property type="entry name" value="PRK00724.1-2"/>
    <property type="match status" value="1"/>
</dbReference>
<evidence type="ECO:0000313" key="6">
    <source>
        <dbReference type="Proteomes" id="UP000568380"/>
    </source>
</evidence>
<feature type="active site" description="Cysteine persulfide intermediate" evidence="3">
    <location>
        <position position="120"/>
    </location>
</feature>
<evidence type="ECO:0000256" key="1">
    <source>
        <dbReference type="ARBA" id="ARBA00022490"/>
    </source>
</evidence>
<keyword evidence="2 3" id="KW-0501">Molybdenum cofactor biosynthesis</keyword>
<evidence type="ECO:0000256" key="4">
    <source>
        <dbReference type="SAM" id="MobiDB-lite"/>
    </source>
</evidence>
<name>A0A7W7ZW00_9ACTN</name>
<dbReference type="InterPro" id="IPR016193">
    <property type="entry name" value="Cytidine_deaminase-like"/>
</dbReference>
<dbReference type="Gene3D" id="3.10.20.10">
    <property type="match status" value="1"/>
</dbReference>
<comment type="subcellular location">
    <subcellularLocation>
        <location evidence="3">Cytoplasm</location>
    </subcellularLocation>
</comment>
<dbReference type="GO" id="GO:0006777">
    <property type="term" value="P:Mo-molybdopterin cofactor biosynthetic process"/>
    <property type="evidence" value="ECO:0007669"/>
    <property type="project" value="UniProtKB-UniRule"/>
</dbReference>
<reference evidence="5 6" key="1">
    <citation type="submission" date="2020-08" db="EMBL/GenBank/DDBJ databases">
        <title>Genomic Encyclopedia of Type Strains, Phase IV (KMG-IV): sequencing the most valuable type-strain genomes for metagenomic binning, comparative biology and taxonomic classification.</title>
        <authorList>
            <person name="Goeker M."/>
        </authorList>
    </citation>
    <scope>NUCLEOTIDE SEQUENCE [LARGE SCALE GENOMIC DNA]</scope>
    <source>
        <strain evidence="5 6">DSM 45385</strain>
    </source>
</reference>
<comment type="similarity">
    <text evidence="3">Belongs to the FdhD family.</text>
</comment>
<dbReference type="GO" id="GO:0097163">
    <property type="term" value="F:sulfur carrier activity"/>
    <property type="evidence" value="ECO:0007669"/>
    <property type="project" value="UniProtKB-UniRule"/>
</dbReference>
<sequence length="279" mass="29903">MSERPGPTTRVRIREITGSEARDRRDDLATEEPLEIRLQSGRERRTAAITMRTPGHDFELAAGFLHGEGIAEPGEIAAIGYCTDEDVQPEARYNVVTVRLNTPIPDLPALERHFLTSSACGICGSASLDALRHRCSPVAPPELGLTQEVLYGLPYRLRESQGVFGKTGGLHAAGLFSAGGELVATREDVGRHNAVDKLVGWAGLRGELPLAANVLMVSGRASYEIMQKALAAGIPVVCAVSAPSSLAVDLAREFGMTLVGFLRGERCNVYAGMERIKVA</sequence>
<dbReference type="GO" id="GO:0016783">
    <property type="term" value="F:sulfurtransferase activity"/>
    <property type="evidence" value="ECO:0007669"/>
    <property type="project" value="InterPro"/>
</dbReference>
<feature type="compositionally biased region" description="Basic and acidic residues" evidence="4">
    <location>
        <begin position="12"/>
        <end position="27"/>
    </location>
</feature>
<evidence type="ECO:0000313" key="5">
    <source>
        <dbReference type="EMBL" id="MBB5074827.1"/>
    </source>
</evidence>
<dbReference type="InterPro" id="IPR003786">
    <property type="entry name" value="FdhD"/>
</dbReference>
<dbReference type="HAMAP" id="MF_00187">
    <property type="entry name" value="FdhD"/>
    <property type="match status" value="1"/>
</dbReference>
<dbReference type="EMBL" id="JACHIN010000001">
    <property type="protein sequence ID" value="MBB5074827.1"/>
    <property type="molecule type" value="Genomic_DNA"/>
</dbReference>
<dbReference type="Proteomes" id="UP000568380">
    <property type="component" value="Unassembled WGS sequence"/>
</dbReference>
<dbReference type="PANTHER" id="PTHR30592">
    <property type="entry name" value="FORMATE DEHYDROGENASE"/>
    <property type="match status" value="1"/>
</dbReference>
<protein>
    <recommendedName>
        <fullName evidence="3">Sulfur carrier protein FdhD</fullName>
    </recommendedName>
</protein>
<dbReference type="GO" id="GO:0005737">
    <property type="term" value="C:cytoplasm"/>
    <property type="evidence" value="ECO:0007669"/>
    <property type="project" value="UniProtKB-SubCell"/>
</dbReference>
<dbReference type="SUPFAM" id="SSF53927">
    <property type="entry name" value="Cytidine deaminase-like"/>
    <property type="match status" value="1"/>
</dbReference>
<accession>A0A7W7ZW00</accession>
<keyword evidence="6" id="KW-1185">Reference proteome</keyword>
<comment type="caution">
    <text evidence="5">The sequence shown here is derived from an EMBL/GenBank/DDBJ whole genome shotgun (WGS) entry which is preliminary data.</text>
</comment>
<feature type="region of interest" description="Disordered" evidence="4">
    <location>
        <begin position="1"/>
        <end position="27"/>
    </location>
</feature>
<feature type="binding site" evidence="3">
    <location>
        <begin position="261"/>
        <end position="266"/>
    </location>
    <ligand>
        <name>Mo-bis(molybdopterin guanine dinucleotide)</name>
        <dbReference type="ChEBI" id="CHEBI:60539"/>
    </ligand>
</feature>
<gene>
    <name evidence="3" type="primary">fdhD</name>
    <name evidence="5" type="ORF">HNR40_000273</name>
</gene>
<dbReference type="RefSeq" id="WP_184957808.1">
    <property type="nucleotide sequence ID" value="NZ_JACHIN010000001.1"/>
</dbReference>
<dbReference type="PIRSF" id="PIRSF015626">
    <property type="entry name" value="FdhD"/>
    <property type="match status" value="1"/>
</dbReference>
<dbReference type="PANTHER" id="PTHR30592:SF1">
    <property type="entry name" value="SULFUR CARRIER PROTEIN FDHD"/>
    <property type="match status" value="1"/>
</dbReference>
<dbReference type="AlphaFoldDB" id="A0A7W7ZW00"/>
<comment type="function">
    <text evidence="3">Required for formate dehydrogenase (FDH) activity. Acts as a sulfur carrier protein that transfers sulfur from IscS to the molybdenum cofactor prior to its insertion into FDH.</text>
</comment>
<keyword evidence="1 3" id="KW-0963">Cytoplasm</keyword>
<evidence type="ECO:0000256" key="3">
    <source>
        <dbReference type="HAMAP-Rule" id="MF_00187"/>
    </source>
</evidence>
<dbReference type="Gene3D" id="3.40.140.10">
    <property type="entry name" value="Cytidine Deaminase, domain 2"/>
    <property type="match status" value="1"/>
</dbReference>